<evidence type="ECO:0000256" key="1">
    <source>
        <dbReference type="SAM" id="MobiDB-lite"/>
    </source>
</evidence>
<proteinExistence type="predicted"/>
<accession>A0ABY5PJB8</accession>
<evidence type="ECO:0000313" key="3">
    <source>
        <dbReference type="Proteomes" id="UP001058860"/>
    </source>
</evidence>
<dbReference type="RefSeq" id="WP_353865192.1">
    <property type="nucleotide sequence ID" value="NZ_CP088295.1"/>
</dbReference>
<feature type="region of interest" description="Disordered" evidence="1">
    <location>
        <begin position="17"/>
        <end position="38"/>
    </location>
</feature>
<organism evidence="2 3">
    <name type="scientific">Svornostia abyssi</name>
    <dbReference type="NCBI Taxonomy" id="2898438"/>
    <lineage>
        <taxon>Bacteria</taxon>
        <taxon>Bacillati</taxon>
        <taxon>Actinomycetota</taxon>
        <taxon>Thermoleophilia</taxon>
        <taxon>Solirubrobacterales</taxon>
        <taxon>Baekduiaceae</taxon>
        <taxon>Svornostia</taxon>
    </lineage>
</organism>
<reference evidence="3" key="1">
    <citation type="submission" date="2021-11" db="EMBL/GenBank/DDBJ databases">
        <title>Cultivation dependent microbiological survey of springs from the worlds oldest radium mine currently devoted to the extraction of radon-saturated water.</title>
        <authorList>
            <person name="Kapinusova G."/>
            <person name="Smrhova T."/>
            <person name="Strejcek M."/>
            <person name="Suman J."/>
            <person name="Jani K."/>
            <person name="Pajer P."/>
            <person name="Uhlik O."/>
        </authorList>
    </citation>
    <scope>NUCLEOTIDE SEQUENCE [LARGE SCALE GENOMIC DNA]</scope>
    <source>
        <strain evidence="3">J379</strain>
    </source>
</reference>
<dbReference type="EMBL" id="CP088295">
    <property type="protein sequence ID" value="UUY04714.1"/>
    <property type="molecule type" value="Genomic_DNA"/>
</dbReference>
<sequence length="310" mass="32830">MPEDPKQYVAHIQGAGAPPKVRITSPSGTVIESGPGNAMTDNKTYMMLENPEAPETSIFLPPQAAAGDWKIEALPGSTVTGVEIQADEKKPTVVTGKATTTDTGWQLDLRYALRPGDKVSLDVLGKSAQQNVATGLRGKKCTDGKTLPGRTGSETRCATVRYTPNFSLGGTRTVKATVTDAEGAPVASETVATYRQAPPRPASRVPALRLVRRGTTVFAIWGSAATGTERYGSYAILSDGRKLGHNAPKTCFAWRIGNVAKTTSVRLQIQAGRQDLRFGGKVQQVLKPGAAYAGPKELRNAKIPKACASL</sequence>
<evidence type="ECO:0000313" key="2">
    <source>
        <dbReference type="EMBL" id="UUY04714.1"/>
    </source>
</evidence>
<gene>
    <name evidence="2" type="ORF">LRS13_04065</name>
</gene>
<protein>
    <submittedName>
        <fullName evidence="2">Uncharacterized protein</fullName>
    </submittedName>
</protein>
<dbReference type="Proteomes" id="UP001058860">
    <property type="component" value="Chromosome"/>
</dbReference>
<name>A0ABY5PJB8_9ACTN</name>
<keyword evidence="3" id="KW-1185">Reference proteome</keyword>